<accession>A0A4R3VUL5</accession>
<evidence type="ECO:0000259" key="7">
    <source>
        <dbReference type="PROSITE" id="PS50109"/>
    </source>
</evidence>
<keyword evidence="9" id="KW-1185">Reference proteome</keyword>
<dbReference type="Pfam" id="PF02518">
    <property type="entry name" value="HATPase_c"/>
    <property type="match status" value="1"/>
</dbReference>
<evidence type="ECO:0000256" key="5">
    <source>
        <dbReference type="ARBA" id="ARBA00022777"/>
    </source>
</evidence>
<dbReference type="InterPro" id="IPR036890">
    <property type="entry name" value="HATPase_C_sf"/>
</dbReference>
<dbReference type="SMART" id="SM00388">
    <property type="entry name" value="HisKA"/>
    <property type="match status" value="1"/>
</dbReference>
<dbReference type="PANTHER" id="PTHR43047:SF72">
    <property type="entry name" value="OSMOSENSING HISTIDINE PROTEIN KINASE SLN1"/>
    <property type="match status" value="1"/>
</dbReference>
<dbReference type="PANTHER" id="PTHR43047">
    <property type="entry name" value="TWO-COMPONENT HISTIDINE PROTEIN KINASE"/>
    <property type="match status" value="1"/>
</dbReference>
<dbReference type="Proteomes" id="UP000295197">
    <property type="component" value="Unassembled WGS sequence"/>
</dbReference>
<dbReference type="EC" id="2.7.13.3" evidence="2"/>
<feature type="transmembrane region" description="Helical" evidence="6">
    <location>
        <begin position="44"/>
        <end position="65"/>
    </location>
</feature>
<protein>
    <recommendedName>
        <fullName evidence="2">histidine kinase</fullName>
        <ecNumber evidence="2">2.7.13.3</ecNumber>
    </recommendedName>
</protein>
<dbReference type="OrthoDB" id="9797097at2"/>
<sequence>MNYNLINELKNTIENIRELEFKKFREAEKSDYILYKYNINKFRIYAIIALGVIILMLLFIIYYQYVVSKIERKLTKEKIYASQLAEEKTNLLANISHEIRTPLNSLKSVIKLLSSNEKEDIDKKLLINIEYDINNINNTVNDILNLSKIESNALPAELDDVYISRIIDDTVGLHRYQAEQKGLQLVNENMLDPMLMISSNEFTLRQIISNLVSNALKYTPKGSIRVVSKIVKNKIIIDVIDTGEGIPEDQLDQIFRKYYTVDGERAKIGFGLGLHISELLAKQIGGKLLVKSQLGVGSVFSLKIPFTQARKKNSGAPATSNVLPVETSILVVDDIKSTCFWRNSFSKIIKILSFLRIQKKRFLILKNIDQCW</sequence>
<dbReference type="Gene3D" id="3.30.565.10">
    <property type="entry name" value="Histidine kinase-like ATPase, C-terminal domain"/>
    <property type="match status" value="1"/>
</dbReference>
<keyword evidence="6" id="KW-1133">Transmembrane helix</keyword>
<dbReference type="Pfam" id="PF00512">
    <property type="entry name" value="HisKA"/>
    <property type="match status" value="1"/>
</dbReference>
<dbReference type="InterPro" id="IPR005467">
    <property type="entry name" value="His_kinase_dom"/>
</dbReference>
<evidence type="ECO:0000313" key="8">
    <source>
        <dbReference type="EMBL" id="TCV18624.1"/>
    </source>
</evidence>
<dbReference type="Gene3D" id="1.10.287.130">
    <property type="match status" value="1"/>
</dbReference>
<evidence type="ECO:0000313" key="9">
    <source>
        <dbReference type="Proteomes" id="UP000295197"/>
    </source>
</evidence>
<dbReference type="GO" id="GO:0000155">
    <property type="term" value="F:phosphorelay sensor kinase activity"/>
    <property type="evidence" value="ECO:0007669"/>
    <property type="project" value="InterPro"/>
</dbReference>
<keyword evidence="3" id="KW-0597">Phosphoprotein</keyword>
<dbReference type="PRINTS" id="PR00344">
    <property type="entry name" value="BCTRLSENSOR"/>
</dbReference>
<dbReference type="SUPFAM" id="SSF47384">
    <property type="entry name" value="Homodimeric domain of signal transducing histidine kinase"/>
    <property type="match status" value="1"/>
</dbReference>
<dbReference type="AlphaFoldDB" id="A0A4R3VUL5"/>
<evidence type="ECO:0000256" key="1">
    <source>
        <dbReference type="ARBA" id="ARBA00000085"/>
    </source>
</evidence>
<dbReference type="CDD" id="cd00082">
    <property type="entry name" value="HisKA"/>
    <property type="match status" value="1"/>
</dbReference>
<comment type="catalytic activity">
    <reaction evidence="1">
        <text>ATP + protein L-histidine = ADP + protein N-phospho-L-histidine.</text>
        <dbReference type="EC" id="2.7.13.3"/>
    </reaction>
</comment>
<proteinExistence type="predicted"/>
<keyword evidence="4" id="KW-0808">Transferase</keyword>
<keyword evidence="6" id="KW-0812">Transmembrane</keyword>
<feature type="domain" description="Histidine kinase" evidence="7">
    <location>
        <begin position="94"/>
        <end position="308"/>
    </location>
</feature>
<dbReference type="InterPro" id="IPR003594">
    <property type="entry name" value="HATPase_dom"/>
</dbReference>
<dbReference type="PROSITE" id="PS50109">
    <property type="entry name" value="HIS_KIN"/>
    <property type="match status" value="1"/>
</dbReference>
<organism evidence="8 9">
    <name type="scientific">Sphingobacterium alimentarium</name>
    <dbReference type="NCBI Taxonomy" id="797292"/>
    <lineage>
        <taxon>Bacteria</taxon>
        <taxon>Pseudomonadati</taxon>
        <taxon>Bacteroidota</taxon>
        <taxon>Sphingobacteriia</taxon>
        <taxon>Sphingobacteriales</taxon>
        <taxon>Sphingobacteriaceae</taxon>
        <taxon>Sphingobacterium</taxon>
    </lineage>
</organism>
<gene>
    <name evidence="8" type="ORF">EDC17_101025</name>
</gene>
<name>A0A4R3VUL5_9SPHI</name>
<reference evidence="8 9" key="1">
    <citation type="submission" date="2019-03" db="EMBL/GenBank/DDBJ databases">
        <title>Genomic Encyclopedia of Type Strains, Phase IV (KMG-IV): sequencing the most valuable type-strain genomes for metagenomic binning, comparative biology and taxonomic classification.</title>
        <authorList>
            <person name="Goeker M."/>
        </authorList>
    </citation>
    <scope>NUCLEOTIDE SEQUENCE [LARGE SCALE GENOMIC DNA]</scope>
    <source>
        <strain evidence="8 9">DSM 22362</strain>
    </source>
</reference>
<evidence type="ECO:0000256" key="4">
    <source>
        <dbReference type="ARBA" id="ARBA00022679"/>
    </source>
</evidence>
<dbReference type="GO" id="GO:0009927">
    <property type="term" value="F:histidine phosphotransfer kinase activity"/>
    <property type="evidence" value="ECO:0007669"/>
    <property type="project" value="TreeGrafter"/>
</dbReference>
<evidence type="ECO:0000256" key="3">
    <source>
        <dbReference type="ARBA" id="ARBA00022553"/>
    </source>
</evidence>
<keyword evidence="6" id="KW-0472">Membrane</keyword>
<dbReference type="InterPro" id="IPR004358">
    <property type="entry name" value="Sig_transdc_His_kin-like_C"/>
</dbReference>
<comment type="caution">
    <text evidence="8">The sequence shown here is derived from an EMBL/GenBank/DDBJ whole genome shotgun (WGS) entry which is preliminary data.</text>
</comment>
<dbReference type="SUPFAM" id="SSF55874">
    <property type="entry name" value="ATPase domain of HSP90 chaperone/DNA topoisomerase II/histidine kinase"/>
    <property type="match status" value="1"/>
</dbReference>
<dbReference type="InterPro" id="IPR003661">
    <property type="entry name" value="HisK_dim/P_dom"/>
</dbReference>
<dbReference type="SMART" id="SM00387">
    <property type="entry name" value="HATPase_c"/>
    <property type="match status" value="1"/>
</dbReference>
<dbReference type="GO" id="GO:0005886">
    <property type="term" value="C:plasma membrane"/>
    <property type="evidence" value="ECO:0007669"/>
    <property type="project" value="TreeGrafter"/>
</dbReference>
<dbReference type="EMBL" id="SMBZ01000010">
    <property type="protein sequence ID" value="TCV18624.1"/>
    <property type="molecule type" value="Genomic_DNA"/>
</dbReference>
<keyword evidence="5" id="KW-0418">Kinase</keyword>
<evidence type="ECO:0000256" key="2">
    <source>
        <dbReference type="ARBA" id="ARBA00012438"/>
    </source>
</evidence>
<dbReference type="RefSeq" id="WP_132777123.1">
    <property type="nucleotide sequence ID" value="NZ_SMBZ01000010.1"/>
</dbReference>
<dbReference type="InterPro" id="IPR036097">
    <property type="entry name" value="HisK_dim/P_sf"/>
</dbReference>
<evidence type="ECO:0000256" key="6">
    <source>
        <dbReference type="SAM" id="Phobius"/>
    </source>
</evidence>